<dbReference type="VEuPathDB" id="TriTrypDB:C3747_24g83"/>
<accession>A0A2V2UQG1</accession>
<dbReference type="VEuPathDB" id="TriTrypDB:TcG_11467"/>
<reference evidence="2 3" key="1">
    <citation type="journal article" date="2018" name="Microb. Genom.">
        <title>Expanding an expanded genome: long-read sequencing of Trypanosoma cruzi.</title>
        <authorList>
            <person name="Berna L."/>
            <person name="Rodriguez M."/>
            <person name="Chiribao M.L."/>
            <person name="Parodi-Talice A."/>
            <person name="Pita S."/>
            <person name="Rijo G."/>
            <person name="Alvarez-Valin F."/>
            <person name="Robello C."/>
        </authorList>
    </citation>
    <scope>NUCLEOTIDE SEQUENCE [LARGE SCALE GENOMIC DNA]</scope>
    <source>
        <strain evidence="2 3">Dm28c</strain>
    </source>
</reference>
<dbReference type="VEuPathDB" id="TriTrypDB:TcBrA4_0018310"/>
<protein>
    <submittedName>
        <fullName evidence="2">Uncharacterized protein</fullName>
    </submittedName>
</protein>
<dbReference type="VEuPathDB" id="TriTrypDB:TcBrA4_0082940"/>
<dbReference type="PANTHER" id="PTHR19446">
    <property type="entry name" value="REVERSE TRANSCRIPTASES"/>
    <property type="match status" value="1"/>
</dbReference>
<gene>
    <name evidence="2" type="ORF">C4B63_120g32</name>
</gene>
<dbReference type="AlphaFoldDB" id="A0A2V2UQG1"/>
<sequence>MDFGLANYPAQATRITNRNASFPDVTAYCAPHISHWTFAPYMDSDHCLISYLVGIDDGIPRLANTPPRRKKATLALCKADWPAFTSLCKTLPATASTWLDLRRGILRAAERHIPRGSRGSPKTNVDTRNGTSRVRRRSSTRSTHIASPGDSLLRAEFIQKVEDQNQALRRGFTVLLEARAENLGAPSIPSWRYPRAMAAPHPHPLRSVVLRNYLGCVCALPRLQGDPLVHHFVRVLRATLPYAAAAARRSPLPPGDWEMDRPFTPCELGVAIRDSSLGSDPDLDSMLNELLHSLRSVARGTLRTMIHNYFANGSLPGSWEIEVNISISQPGKDPCRPRSHRPTTLLSVLPKLTEGMTHRRLSALLPHHPRQFGIVPSRSASDVVTLVIGEITRGLNEFSIVEYESPGSGAPTRHPRRHRSLVASIDFSIAGDTIDHGKSFGMLDRLRALAHEPNAG</sequence>
<feature type="region of interest" description="Disordered" evidence="1">
    <location>
        <begin position="113"/>
        <end position="147"/>
    </location>
</feature>
<evidence type="ECO:0000256" key="1">
    <source>
        <dbReference type="SAM" id="MobiDB-lite"/>
    </source>
</evidence>
<dbReference type="VEuPathDB" id="TriTrypDB:TcCLB.510175.125"/>
<proteinExistence type="predicted"/>
<dbReference type="VEuPathDB" id="TriTrypDB:ECC02_009588"/>
<dbReference type="Proteomes" id="UP000246121">
    <property type="component" value="Unassembled WGS sequence"/>
</dbReference>
<dbReference type="EMBL" id="PRFA01000120">
    <property type="protein sequence ID" value="PWU86465.1"/>
    <property type="molecule type" value="Genomic_DNA"/>
</dbReference>
<dbReference type="VEuPathDB" id="TriTrypDB:TcCLB.506919.60"/>
<dbReference type="VEuPathDB" id="TriTrypDB:TcCL_ESM09970"/>
<evidence type="ECO:0000313" key="2">
    <source>
        <dbReference type="EMBL" id="PWU86465.1"/>
    </source>
</evidence>
<dbReference type="VEuPathDB" id="TriTrypDB:TCSYLVIO_006741"/>
<dbReference type="VEuPathDB" id="TriTrypDB:TcYC6_0048600"/>
<evidence type="ECO:0000313" key="3">
    <source>
        <dbReference type="Proteomes" id="UP000246121"/>
    </source>
</evidence>
<dbReference type="VEuPathDB" id="TriTrypDB:Tc_MARK_5487"/>
<dbReference type="VEuPathDB" id="TriTrypDB:TcBrA4_0066070"/>
<dbReference type="VEuPathDB" id="TriTrypDB:TCSYLVIO_008601"/>
<organism evidence="2 3">
    <name type="scientific">Trypanosoma cruzi</name>
    <dbReference type="NCBI Taxonomy" id="5693"/>
    <lineage>
        <taxon>Eukaryota</taxon>
        <taxon>Discoba</taxon>
        <taxon>Euglenozoa</taxon>
        <taxon>Kinetoplastea</taxon>
        <taxon>Metakinetoplastina</taxon>
        <taxon>Trypanosomatida</taxon>
        <taxon>Trypanosomatidae</taxon>
        <taxon>Trypanosoma</taxon>
        <taxon>Schizotrypanum</taxon>
    </lineage>
</organism>
<dbReference type="VEuPathDB" id="TriTrypDB:TCDM_12887"/>
<dbReference type="VEuPathDB" id="TriTrypDB:TcCLB.506537.110"/>
<name>A0A2V2UQG1_TRYCR</name>
<dbReference type="VEuPathDB" id="TriTrypDB:C4B63_120g32"/>
<comment type="caution">
    <text evidence="2">The sequence shown here is derived from an EMBL/GenBank/DDBJ whole genome shotgun (WGS) entry which is preliminary data.</text>
</comment>